<dbReference type="InterPro" id="IPR012910">
    <property type="entry name" value="Plug_dom"/>
</dbReference>
<sequence length="611" mass="68935">MATKNFLLFSIVLFGQFLLAQNKPAIPLNEVVVSDSQLKNFSSSQSVQNLNDSIISKNQPSLTSLLNYNTVIYFKENGLGMVSSPSFRGTTAQQTAVVWNGININSQLLGQTDFNTVSTRGYNSIAVKAGGGSVVYGSGAIGGTIHLNNDLKFKKTFKNTVEVYYGAFNSLSAIYAITAAAKKWSTNASFTRNSSDNDFKFIGKEGKNTNGEFYNSSLSTAIGYKVNANNSIKFYSEIYDGERHFSLTSPNSVKTKYQDYNTRNLLTWSSNIGRSVSNFKLAYITEHYKYFEDIENEGFTSGGVKSFIAKHDFVYEFAPTISLNTILDYNKTDGLGSGIGNSSRQVGGVSVLLKQNLSKHWNYELSARKEISDVYKSPVLFSAGSTFDFYKFYQLKFNISRNYRVPTFNDLYWEGSGNLNLRPENSYQAEVENQFQYKDFRLTAAVYTSKIDDMIRWLPTNSGNWSPVNTDKVSIYGAEALLGWNKSFNGHAFDFSSTYSYTVSLDDKNNKQLFYVPYHKLTASASYSYKRFNAYYQFLFTGEVFTTSDNDPKYILSDYNVSNLGLDYNFSKKDVIKIGFKVANLWNEKYESLPSRMMPGRNLTLYLNLNF</sequence>
<dbReference type="PANTHER" id="PTHR30069">
    <property type="entry name" value="TONB-DEPENDENT OUTER MEMBRANE RECEPTOR"/>
    <property type="match status" value="1"/>
</dbReference>
<dbReference type="Gene3D" id="2.170.130.10">
    <property type="entry name" value="TonB-dependent receptor, plug domain"/>
    <property type="match status" value="1"/>
</dbReference>
<evidence type="ECO:0000256" key="1">
    <source>
        <dbReference type="ARBA" id="ARBA00004571"/>
    </source>
</evidence>
<dbReference type="PANTHER" id="PTHR30069:SF29">
    <property type="entry name" value="HEMOGLOBIN AND HEMOGLOBIN-HAPTOGLOBIN-BINDING PROTEIN 1-RELATED"/>
    <property type="match status" value="1"/>
</dbReference>
<keyword evidence="4 10" id="KW-0812">Transmembrane</keyword>
<dbReference type="RefSeq" id="WP_132111591.1">
    <property type="nucleotide sequence ID" value="NZ_SMFO01000008.1"/>
</dbReference>
<evidence type="ECO:0000256" key="5">
    <source>
        <dbReference type="ARBA" id="ARBA00022729"/>
    </source>
</evidence>
<reference evidence="15 16" key="1">
    <citation type="submission" date="2019-03" db="EMBL/GenBank/DDBJ databases">
        <title>Flavobacterium TSA-D2 sp. nov., isolated from arctic soil.</title>
        <authorList>
            <person name="Chaudhary D.K."/>
        </authorList>
    </citation>
    <scope>NUCLEOTIDE SEQUENCE [LARGE SCALE GENOMIC DNA]</scope>
    <source>
        <strain evidence="15 16">TSA-D2</strain>
    </source>
</reference>
<dbReference type="GO" id="GO:0044718">
    <property type="term" value="P:siderophore transmembrane transport"/>
    <property type="evidence" value="ECO:0007669"/>
    <property type="project" value="TreeGrafter"/>
</dbReference>
<dbReference type="EMBL" id="SMFO01000008">
    <property type="protein sequence ID" value="TDE03216.1"/>
    <property type="molecule type" value="Genomic_DNA"/>
</dbReference>
<accession>A0A4R5CSF9</accession>
<name>A0A4R5CSF9_9FLAO</name>
<evidence type="ECO:0000256" key="12">
    <source>
        <dbReference type="SAM" id="SignalP"/>
    </source>
</evidence>
<keyword evidence="3 10" id="KW-1134">Transmembrane beta strand</keyword>
<evidence type="ECO:0000256" key="3">
    <source>
        <dbReference type="ARBA" id="ARBA00022452"/>
    </source>
</evidence>
<dbReference type="SUPFAM" id="SSF56935">
    <property type="entry name" value="Porins"/>
    <property type="match status" value="1"/>
</dbReference>
<evidence type="ECO:0000256" key="2">
    <source>
        <dbReference type="ARBA" id="ARBA00022448"/>
    </source>
</evidence>
<evidence type="ECO:0000256" key="10">
    <source>
        <dbReference type="PROSITE-ProRule" id="PRU01360"/>
    </source>
</evidence>
<keyword evidence="5 12" id="KW-0732">Signal</keyword>
<evidence type="ECO:0000259" key="14">
    <source>
        <dbReference type="Pfam" id="PF07715"/>
    </source>
</evidence>
<dbReference type="PROSITE" id="PS52016">
    <property type="entry name" value="TONB_DEPENDENT_REC_3"/>
    <property type="match status" value="1"/>
</dbReference>
<feature type="domain" description="TonB-dependent receptor-like beta-barrel" evidence="13">
    <location>
        <begin position="171"/>
        <end position="585"/>
    </location>
</feature>
<keyword evidence="2 10" id="KW-0813">Transport</keyword>
<keyword evidence="6 11" id="KW-0798">TonB box</keyword>
<dbReference type="InterPro" id="IPR036942">
    <property type="entry name" value="Beta-barrel_TonB_sf"/>
</dbReference>
<evidence type="ECO:0000256" key="11">
    <source>
        <dbReference type="RuleBase" id="RU003357"/>
    </source>
</evidence>
<feature type="chain" id="PRO_5020772483" evidence="12">
    <location>
        <begin position="21"/>
        <end position="611"/>
    </location>
</feature>
<keyword evidence="8 15" id="KW-0675">Receptor</keyword>
<comment type="subcellular location">
    <subcellularLocation>
        <location evidence="1 10">Cell outer membrane</location>
        <topology evidence="1 10">Multi-pass membrane protein</topology>
    </subcellularLocation>
</comment>
<keyword evidence="7 10" id="KW-0472">Membrane</keyword>
<dbReference type="Pfam" id="PF07715">
    <property type="entry name" value="Plug"/>
    <property type="match status" value="1"/>
</dbReference>
<comment type="caution">
    <text evidence="15">The sequence shown here is derived from an EMBL/GenBank/DDBJ whole genome shotgun (WGS) entry which is preliminary data.</text>
</comment>
<dbReference type="Proteomes" id="UP000294597">
    <property type="component" value="Unassembled WGS sequence"/>
</dbReference>
<evidence type="ECO:0000256" key="7">
    <source>
        <dbReference type="ARBA" id="ARBA00023136"/>
    </source>
</evidence>
<evidence type="ECO:0000256" key="6">
    <source>
        <dbReference type="ARBA" id="ARBA00023077"/>
    </source>
</evidence>
<dbReference type="Gene3D" id="2.40.170.20">
    <property type="entry name" value="TonB-dependent receptor, beta-barrel domain"/>
    <property type="match status" value="1"/>
</dbReference>
<evidence type="ECO:0000259" key="13">
    <source>
        <dbReference type="Pfam" id="PF00593"/>
    </source>
</evidence>
<organism evidence="15 16">
    <name type="scientific">Flavobacterium hiemivividum</name>
    <dbReference type="NCBI Taxonomy" id="2541734"/>
    <lineage>
        <taxon>Bacteria</taxon>
        <taxon>Pseudomonadati</taxon>
        <taxon>Bacteroidota</taxon>
        <taxon>Flavobacteriia</taxon>
        <taxon>Flavobacteriales</taxon>
        <taxon>Flavobacteriaceae</taxon>
        <taxon>Flavobacterium</taxon>
    </lineage>
</organism>
<dbReference type="GO" id="GO:0015344">
    <property type="term" value="F:siderophore uptake transmembrane transporter activity"/>
    <property type="evidence" value="ECO:0007669"/>
    <property type="project" value="TreeGrafter"/>
</dbReference>
<dbReference type="AlphaFoldDB" id="A0A4R5CSF9"/>
<feature type="signal peptide" evidence="12">
    <location>
        <begin position="1"/>
        <end position="20"/>
    </location>
</feature>
<dbReference type="GO" id="GO:0009279">
    <property type="term" value="C:cell outer membrane"/>
    <property type="evidence" value="ECO:0007669"/>
    <property type="project" value="UniProtKB-SubCell"/>
</dbReference>
<evidence type="ECO:0000313" key="16">
    <source>
        <dbReference type="Proteomes" id="UP000294597"/>
    </source>
</evidence>
<feature type="domain" description="TonB-dependent receptor plug" evidence="14">
    <location>
        <begin position="42"/>
        <end position="144"/>
    </location>
</feature>
<dbReference type="InterPro" id="IPR039426">
    <property type="entry name" value="TonB-dep_rcpt-like"/>
</dbReference>
<evidence type="ECO:0000256" key="9">
    <source>
        <dbReference type="ARBA" id="ARBA00023237"/>
    </source>
</evidence>
<proteinExistence type="inferred from homology"/>
<evidence type="ECO:0000313" key="15">
    <source>
        <dbReference type="EMBL" id="TDE03216.1"/>
    </source>
</evidence>
<dbReference type="InterPro" id="IPR000531">
    <property type="entry name" value="Beta-barrel_TonB"/>
</dbReference>
<evidence type="ECO:0000256" key="8">
    <source>
        <dbReference type="ARBA" id="ARBA00023170"/>
    </source>
</evidence>
<protein>
    <submittedName>
        <fullName evidence="15">TonB-dependent receptor</fullName>
    </submittedName>
</protein>
<comment type="similarity">
    <text evidence="10 11">Belongs to the TonB-dependent receptor family.</text>
</comment>
<keyword evidence="16" id="KW-1185">Reference proteome</keyword>
<dbReference type="Pfam" id="PF00593">
    <property type="entry name" value="TonB_dep_Rec_b-barrel"/>
    <property type="match status" value="1"/>
</dbReference>
<keyword evidence="9 10" id="KW-0998">Cell outer membrane</keyword>
<evidence type="ECO:0000256" key="4">
    <source>
        <dbReference type="ARBA" id="ARBA00022692"/>
    </source>
</evidence>
<gene>
    <name evidence="15" type="ORF">E0F98_11505</name>
</gene>
<dbReference type="InterPro" id="IPR037066">
    <property type="entry name" value="Plug_dom_sf"/>
</dbReference>